<dbReference type="InterPro" id="IPR051534">
    <property type="entry name" value="CBASS_pafABC_assoc_protein"/>
</dbReference>
<dbReference type="InterPro" id="IPR057727">
    <property type="entry name" value="WCX_dom"/>
</dbReference>
<dbReference type="InterPro" id="IPR036390">
    <property type="entry name" value="WH_DNA-bd_sf"/>
</dbReference>
<dbReference type="PIRSF" id="PIRSF016838">
    <property type="entry name" value="PafC"/>
    <property type="match status" value="1"/>
</dbReference>
<reference evidence="6" key="1">
    <citation type="journal article" date="2019" name="Int. J. Syst. Evol. Microbiol.">
        <title>The Global Catalogue of Microorganisms (GCM) 10K type strain sequencing project: providing services to taxonomists for standard genome sequencing and annotation.</title>
        <authorList>
            <consortium name="The Broad Institute Genomics Platform"/>
            <consortium name="The Broad Institute Genome Sequencing Center for Infectious Disease"/>
            <person name="Wu L."/>
            <person name="Ma J."/>
        </authorList>
    </citation>
    <scope>NUCLEOTIDE SEQUENCE [LARGE SCALE GENOMIC DNA]</scope>
    <source>
        <strain evidence="6">KCTC 19466</strain>
    </source>
</reference>
<dbReference type="PANTHER" id="PTHR34580:SF1">
    <property type="entry name" value="PROTEIN PAFC"/>
    <property type="match status" value="1"/>
</dbReference>
<gene>
    <name evidence="5" type="ORF">GCM10008096_22630</name>
</gene>
<dbReference type="InterPro" id="IPR001034">
    <property type="entry name" value="DeoR_HTH"/>
</dbReference>
<evidence type="ECO:0000313" key="5">
    <source>
        <dbReference type="EMBL" id="GHD09702.1"/>
    </source>
</evidence>
<dbReference type="InterPro" id="IPR026881">
    <property type="entry name" value="WYL_dom"/>
</dbReference>
<dbReference type="InterPro" id="IPR028349">
    <property type="entry name" value="PafC-like"/>
</dbReference>
<evidence type="ECO:0000259" key="4">
    <source>
        <dbReference type="PROSITE" id="PS51000"/>
    </source>
</evidence>
<dbReference type="Pfam" id="PF08279">
    <property type="entry name" value="HTH_11"/>
    <property type="match status" value="1"/>
</dbReference>
<dbReference type="InterPro" id="IPR013196">
    <property type="entry name" value="HTH_11"/>
</dbReference>
<dbReference type="EMBL" id="BMXK01000009">
    <property type="protein sequence ID" value="GHD09702.1"/>
    <property type="molecule type" value="Genomic_DNA"/>
</dbReference>
<keyword evidence="3" id="KW-0804">Transcription</keyword>
<keyword evidence="2" id="KW-0238">DNA-binding</keyword>
<evidence type="ECO:0000256" key="1">
    <source>
        <dbReference type="ARBA" id="ARBA00023015"/>
    </source>
</evidence>
<sequence length="310" mass="32099">MRADRLIRVLLVLQSRSTVTAAELADDLEVSIATARRDLAALSSAGVPVYPQRGRGGGWSLVGGARTNLTGLTEPEATALFALIGQIHGVPGEAATAIRKLVQALPSTFRSGAERAIGSTVRDDAPWGAVHQGPPETVAELQAAIAAESAVVISYADRGPVGLTPLGVAARGGTWYLLASRDAGEPRLYRADRIRDVRRSGRAAVRPAGFDLTKAWAAAVARVEELRGVVSARALVHAHAVAALGRAFGAQMTPMGAAADGRVRVELRAQSAEALAEQVAGWSAAAEVVEPAEVRSAIAALGARLVSTYG</sequence>
<dbReference type="Proteomes" id="UP000642819">
    <property type="component" value="Unassembled WGS sequence"/>
</dbReference>
<keyword evidence="1" id="KW-0805">Transcription regulation</keyword>
<dbReference type="InterPro" id="IPR036388">
    <property type="entry name" value="WH-like_DNA-bd_sf"/>
</dbReference>
<feature type="domain" description="HTH deoR-type" evidence="4">
    <location>
        <begin position="2"/>
        <end position="67"/>
    </location>
</feature>
<dbReference type="SUPFAM" id="SSF46785">
    <property type="entry name" value="Winged helix' DNA-binding domain"/>
    <property type="match status" value="1"/>
</dbReference>
<dbReference type="PROSITE" id="PS52050">
    <property type="entry name" value="WYL"/>
    <property type="match status" value="1"/>
</dbReference>
<evidence type="ECO:0000256" key="3">
    <source>
        <dbReference type="ARBA" id="ARBA00023163"/>
    </source>
</evidence>
<evidence type="ECO:0000256" key="2">
    <source>
        <dbReference type="ARBA" id="ARBA00023125"/>
    </source>
</evidence>
<dbReference type="InterPro" id="IPR018356">
    <property type="entry name" value="Tscrpt_reg_HTH_DeoR_CS"/>
</dbReference>
<proteinExistence type="predicted"/>
<name>A0ABQ3GIY7_9MICC</name>
<dbReference type="Gene3D" id="1.10.10.10">
    <property type="entry name" value="Winged helix-like DNA-binding domain superfamily/Winged helix DNA-binding domain"/>
    <property type="match status" value="1"/>
</dbReference>
<keyword evidence="6" id="KW-1185">Reference proteome</keyword>
<dbReference type="Pfam" id="PF25583">
    <property type="entry name" value="WCX"/>
    <property type="match status" value="1"/>
</dbReference>
<organism evidence="5 6">
    <name type="scientific">Zhihengliuella salsuginis</name>
    <dbReference type="NCBI Taxonomy" id="578222"/>
    <lineage>
        <taxon>Bacteria</taxon>
        <taxon>Bacillati</taxon>
        <taxon>Actinomycetota</taxon>
        <taxon>Actinomycetes</taxon>
        <taxon>Micrococcales</taxon>
        <taxon>Micrococcaceae</taxon>
        <taxon>Zhihengliuella</taxon>
    </lineage>
</organism>
<evidence type="ECO:0000313" key="6">
    <source>
        <dbReference type="Proteomes" id="UP000642819"/>
    </source>
</evidence>
<dbReference type="PROSITE" id="PS00894">
    <property type="entry name" value="HTH_DEOR_1"/>
    <property type="match status" value="1"/>
</dbReference>
<dbReference type="Pfam" id="PF13280">
    <property type="entry name" value="WYL"/>
    <property type="match status" value="1"/>
</dbReference>
<comment type="caution">
    <text evidence="5">The sequence shown here is derived from an EMBL/GenBank/DDBJ whole genome shotgun (WGS) entry which is preliminary data.</text>
</comment>
<dbReference type="PROSITE" id="PS51000">
    <property type="entry name" value="HTH_DEOR_2"/>
    <property type="match status" value="1"/>
</dbReference>
<protein>
    <submittedName>
        <fullName evidence="5">Transcriptional regulator</fullName>
    </submittedName>
</protein>
<accession>A0ABQ3GIY7</accession>
<dbReference type="RefSeq" id="WP_189350599.1">
    <property type="nucleotide sequence ID" value="NZ_BMXK01000009.1"/>
</dbReference>
<dbReference type="PANTHER" id="PTHR34580">
    <property type="match status" value="1"/>
</dbReference>